<feature type="signal peptide" evidence="1">
    <location>
        <begin position="1"/>
        <end position="24"/>
    </location>
</feature>
<dbReference type="RefSeq" id="WP_405338848.1">
    <property type="nucleotide sequence ID" value="NZ_JBANFI010000004.1"/>
</dbReference>
<feature type="domain" description="T2SS substrate NttA" evidence="2">
    <location>
        <begin position="27"/>
        <end position="108"/>
    </location>
</feature>
<evidence type="ECO:0000313" key="4">
    <source>
        <dbReference type="Proteomes" id="UP001621714"/>
    </source>
</evidence>
<dbReference type="EMBL" id="JBANFI010000004">
    <property type="protein sequence ID" value="MFK7160788.1"/>
    <property type="molecule type" value="Genomic_DNA"/>
</dbReference>
<dbReference type="Pfam" id="PF24275">
    <property type="entry name" value="NttA"/>
    <property type="match status" value="1"/>
</dbReference>
<keyword evidence="4" id="KW-1185">Reference proteome</keyword>
<feature type="chain" id="PRO_5047110485" description="T2SS substrate NttA domain-containing protein" evidence="1">
    <location>
        <begin position="25"/>
        <end position="132"/>
    </location>
</feature>
<dbReference type="Proteomes" id="UP001621714">
    <property type="component" value="Unassembled WGS sequence"/>
</dbReference>
<keyword evidence="1" id="KW-0732">Signal</keyword>
<accession>A0ABW8PYQ9</accession>
<protein>
    <recommendedName>
        <fullName evidence="2">T2SS substrate NttA domain-containing protein</fullName>
    </recommendedName>
</protein>
<evidence type="ECO:0000313" key="3">
    <source>
        <dbReference type="EMBL" id="MFK7160788.1"/>
    </source>
</evidence>
<sequence length="132" mass="15010">MHIGMIRGIGFAGALLLASNTVHAQQTERQEWMDFMLTILPSAFCDSRQYFRQCFDISADLCVDTARVATRNCLSQYEGRLPAVLQQPRDGQRWGEQIGQCAGLSFETALSDRLKNTALCQDADYWVRQMQR</sequence>
<evidence type="ECO:0000259" key="2">
    <source>
        <dbReference type="Pfam" id="PF24275"/>
    </source>
</evidence>
<dbReference type="InterPro" id="IPR056212">
    <property type="entry name" value="NttA"/>
</dbReference>
<evidence type="ECO:0000256" key="1">
    <source>
        <dbReference type="SAM" id="SignalP"/>
    </source>
</evidence>
<comment type="caution">
    <text evidence="3">The sequence shown here is derived from an EMBL/GenBank/DDBJ whole genome shotgun (WGS) entry which is preliminary data.</text>
</comment>
<name>A0ABW8PYQ9_9GAMM</name>
<proteinExistence type="predicted"/>
<reference evidence="3 4" key="1">
    <citation type="submission" date="2024-02" db="EMBL/GenBank/DDBJ databases">
        <title>Marinospirillum sp. MEB 164 isolated from Lonar lake sediment.</title>
        <authorList>
            <person name="Joshi A."/>
            <person name="Thite S."/>
        </authorList>
    </citation>
    <scope>NUCLEOTIDE SEQUENCE [LARGE SCALE GENOMIC DNA]</scope>
    <source>
        <strain evidence="3 4">MEB164</strain>
    </source>
</reference>
<organism evidence="3 4">
    <name type="scientific">Marinospirillum alkalitolerans</name>
    <dbReference type="NCBI Taxonomy" id="3123374"/>
    <lineage>
        <taxon>Bacteria</taxon>
        <taxon>Pseudomonadati</taxon>
        <taxon>Pseudomonadota</taxon>
        <taxon>Gammaproteobacteria</taxon>
        <taxon>Oceanospirillales</taxon>
        <taxon>Oceanospirillaceae</taxon>
        <taxon>Marinospirillum</taxon>
    </lineage>
</organism>
<gene>
    <name evidence="3" type="ORF">V6U78_07030</name>
</gene>